<comment type="caution">
    <text evidence="5">The sequence shown here is derived from an EMBL/GenBank/DDBJ whole genome shotgun (WGS) entry which is preliminary data.</text>
</comment>
<dbReference type="InterPro" id="IPR008991">
    <property type="entry name" value="Translation_prot_SH3-like_sf"/>
</dbReference>
<dbReference type="AlphaFoldDB" id="A0A9W7Y602"/>
<dbReference type="Proteomes" id="UP001149813">
    <property type="component" value="Unassembled WGS sequence"/>
</dbReference>
<dbReference type="InterPro" id="IPR041997">
    <property type="entry name" value="Ribosomal_eL6_KOW"/>
</dbReference>
<dbReference type="InterPro" id="IPR014722">
    <property type="entry name" value="Rib_uL2_dom2"/>
</dbReference>
<dbReference type="GO" id="GO:0003735">
    <property type="term" value="F:structural constituent of ribosome"/>
    <property type="evidence" value="ECO:0007669"/>
    <property type="project" value="InterPro"/>
</dbReference>
<evidence type="ECO:0000256" key="4">
    <source>
        <dbReference type="RuleBase" id="RU000662"/>
    </source>
</evidence>
<evidence type="ECO:0000313" key="5">
    <source>
        <dbReference type="EMBL" id="KAJ1724818.1"/>
    </source>
</evidence>
<dbReference type="Gene3D" id="2.30.30.30">
    <property type="match status" value="1"/>
</dbReference>
<organism evidence="5 6">
    <name type="scientific">Coemansia erecta</name>
    <dbReference type="NCBI Taxonomy" id="147472"/>
    <lineage>
        <taxon>Eukaryota</taxon>
        <taxon>Fungi</taxon>
        <taxon>Fungi incertae sedis</taxon>
        <taxon>Zoopagomycota</taxon>
        <taxon>Kickxellomycotina</taxon>
        <taxon>Kickxellomycetes</taxon>
        <taxon>Kickxellales</taxon>
        <taxon>Kickxellaceae</taxon>
        <taxon>Coemansia</taxon>
    </lineage>
</organism>
<dbReference type="EMBL" id="JANBOJ010000020">
    <property type="protein sequence ID" value="KAJ1724818.1"/>
    <property type="molecule type" value="Genomic_DNA"/>
</dbReference>
<evidence type="ECO:0000256" key="3">
    <source>
        <dbReference type="ARBA" id="ARBA00023274"/>
    </source>
</evidence>
<dbReference type="InterPro" id="IPR049633">
    <property type="entry name" value="Ribosomal_eL6_CS"/>
</dbReference>
<comment type="similarity">
    <text evidence="1 4">Belongs to the eukaryotic ribosomal protein eL6 family.</text>
</comment>
<sequence length="222" mass="24043">MATTSTSQQATGSSRLARSKVFAKRVSYKGGDAEKARANIDLIKVLSAKKGSLLAPAVTPRPKAVRKSQNTPSLRKSITPGTVLILLAGRFRGKRVVFLKQLKSGLLLVTGPFKINGVPLRRVNQAYVIATSTKVDLSGVEVDAKFDDAYFKREAQPKMKGTEEEFFGDNAQKKEHPAHKIADQKVVDKSIAAAVAKTPYLASYLASNFSLSNGQAPHTLKF</sequence>
<dbReference type="PANTHER" id="PTHR10715:SF0">
    <property type="entry name" value="LARGE RIBOSOMAL SUBUNIT PROTEIN EL6"/>
    <property type="match status" value="1"/>
</dbReference>
<dbReference type="GO" id="GO:0003723">
    <property type="term" value="F:RNA binding"/>
    <property type="evidence" value="ECO:0007669"/>
    <property type="project" value="TreeGrafter"/>
</dbReference>
<dbReference type="CDD" id="cd13156">
    <property type="entry name" value="KOW_RPL6"/>
    <property type="match status" value="1"/>
</dbReference>
<keyword evidence="2 4" id="KW-0689">Ribosomal protein</keyword>
<dbReference type="GO" id="GO:0022625">
    <property type="term" value="C:cytosolic large ribosomal subunit"/>
    <property type="evidence" value="ECO:0007669"/>
    <property type="project" value="TreeGrafter"/>
</dbReference>
<dbReference type="PROSITE" id="PS01170">
    <property type="entry name" value="RIBOSOMAL_L6E"/>
    <property type="match status" value="1"/>
</dbReference>
<proteinExistence type="inferred from homology"/>
<dbReference type="FunFam" id="2.30.30.30:FF:000014">
    <property type="entry name" value="60S ribosomal protein L6"/>
    <property type="match status" value="1"/>
</dbReference>
<evidence type="ECO:0000256" key="1">
    <source>
        <dbReference type="ARBA" id="ARBA00010592"/>
    </source>
</evidence>
<dbReference type="OrthoDB" id="2436667at2759"/>
<dbReference type="PANTHER" id="PTHR10715">
    <property type="entry name" value="60S RIBOSOMAL PROTEIN L6"/>
    <property type="match status" value="1"/>
</dbReference>
<dbReference type="GO" id="GO:0002181">
    <property type="term" value="P:cytoplasmic translation"/>
    <property type="evidence" value="ECO:0007669"/>
    <property type="project" value="TreeGrafter"/>
</dbReference>
<keyword evidence="3 4" id="KW-0687">Ribonucleoprotein</keyword>
<evidence type="ECO:0000313" key="6">
    <source>
        <dbReference type="Proteomes" id="UP001149813"/>
    </source>
</evidence>
<name>A0A9W7Y602_9FUNG</name>
<accession>A0A9W7Y602</accession>
<gene>
    <name evidence="5" type="primary">RPL6</name>
    <name evidence="5" type="ORF">LPJ53_000954</name>
</gene>
<dbReference type="GO" id="GO:0000027">
    <property type="term" value="P:ribosomal large subunit assembly"/>
    <property type="evidence" value="ECO:0007669"/>
    <property type="project" value="TreeGrafter"/>
</dbReference>
<protein>
    <recommendedName>
        <fullName evidence="4">60S ribosomal protein L6</fullName>
    </recommendedName>
</protein>
<dbReference type="InterPro" id="IPR000915">
    <property type="entry name" value="60S_ribosomal_eL6"/>
</dbReference>
<dbReference type="Pfam" id="PF01159">
    <property type="entry name" value="Ribosomal_L6e"/>
    <property type="match status" value="1"/>
</dbReference>
<reference evidence="5" key="1">
    <citation type="submission" date="2022-07" db="EMBL/GenBank/DDBJ databases">
        <title>Phylogenomic reconstructions and comparative analyses of Kickxellomycotina fungi.</title>
        <authorList>
            <person name="Reynolds N.K."/>
            <person name="Stajich J.E."/>
            <person name="Barry K."/>
            <person name="Grigoriev I.V."/>
            <person name="Crous P."/>
            <person name="Smith M.E."/>
        </authorList>
    </citation>
    <scope>NUCLEOTIDE SEQUENCE</scope>
    <source>
        <strain evidence="5">NBRC 32514</strain>
    </source>
</reference>
<dbReference type="SUPFAM" id="SSF50104">
    <property type="entry name" value="Translation proteins SH3-like domain"/>
    <property type="match status" value="1"/>
</dbReference>
<keyword evidence="6" id="KW-1185">Reference proteome</keyword>
<evidence type="ECO:0000256" key="2">
    <source>
        <dbReference type="ARBA" id="ARBA00022980"/>
    </source>
</evidence>